<sequence>MTSATLPLAQVAWTTNDKQSCSGKRKPVPNLGLGIGLRPCHFQDVLRHEPGQATGTTHAPDWLEVISENVMDDHGQARQILRQIAKRYPLVFHGVSLSIGSSDPLNMLYLQRLKDLCAEFSPAWISDHLCWTGVGSINSHDLLPLPLNQASLRHVISRVHQVQEILGRRLILENPSSYLHFKESDIPEWEFFNMLCEATGAGILLDLNNVYVSAFNLGFQAQDYLNHLDTHHVTQVHLAGPRHYGTHIIDTHDSPVVDEVWGLYRQLVEQTGAISTLLEWDAAIPEFADLMMELDKARHITTAQLSARSTTNKHDSALPLEL</sequence>
<dbReference type="NCBIfam" id="NF003818">
    <property type="entry name" value="PRK05409.1"/>
    <property type="match status" value="1"/>
</dbReference>
<evidence type="ECO:0000313" key="1">
    <source>
        <dbReference type="EMBL" id="MBC3806524.1"/>
    </source>
</evidence>
<organism evidence="1 2">
    <name type="scientific">Undibacterium seohonense</name>
    <dbReference type="NCBI Taxonomy" id="1344950"/>
    <lineage>
        <taxon>Bacteria</taxon>
        <taxon>Pseudomonadati</taxon>
        <taxon>Pseudomonadota</taxon>
        <taxon>Betaproteobacteria</taxon>
        <taxon>Burkholderiales</taxon>
        <taxon>Oxalobacteraceae</taxon>
        <taxon>Undibacterium</taxon>
    </lineage>
</organism>
<protein>
    <submittedName>
        <fullName evidence="1">DUF692 domain-containing protein</fullName>
    </submittedName>
</protein>
<reference evidence="1 2" key="1">
    <citation type="submission" date="2020-08" db="EMBL/GenBank/DDBJ databases">
        <title>Novel species isolated from subtropical streams in China.</title>
        <authorList>
            <person name="Lu H."/>
        </authorList>
    </citation>
    <scope>NUCLEOTIDE SEQUENCE [LARGE SCALE GENOMIC DNA]</scope>
    <source>
        <strain evidence="1 2">KACC 16656</strain>
    </source>
</reference>
<dbReference type="PANTHER" id="PTHR42194">
    <property type="entry name" value="UPF0276 PROTEIN HI_1600"/>
    <property type="match status" value="1"/>
</dbReference>
<proteinExistence type="predicted"/>
<name>A0ABR6X0Q1_9BURK</name>
<gene>
    <name evidence="1" type="ORF">H8K52_04060</name>
</gene>
<accession>A0ABR6X0Q1</accession>
<evidence type="ECO:0000313" key="2">
    <source>
        <dbReference type="Proteomes" id="UP000648257"/>
    </source>
</evidence>
<dbReference type="Gene3D" id="3.20.20.150">
    <property type="entry name" value="Divalent-metal-dependent TIM barrel enzymes"/>
    <property type="match status" value="1"/>
</dbReference>
<dbReference type="RefSeq" id="WP_186921616.1">
    <property type="nucleotide sequence ID" value="NZ_JACOFW010000003.1"/>
</dbReference>
<dbReference type="EMBL" id="JACOFW010000003">
    <property type="protein sequence ID" value="MBC3806524.1"/>
    <property type="molecule type" value="Genomic_DNA"/>
</dbReference>
<dbReference type="Proteomes" id="UP000648257">
    <property type="component" value="Unassembled WGS sequence"/>
</dbReference>
<dbReference type="Pfam" id="PF05114">
    <property type="entry name" value="MbnB_TglH_ChrH"/>
    <property type="match status" value="1"/>
</dbReference>
<dbReference type="PANTHER" id="PTHR42194:SF1">
    <property type="entry name" value="UPF0276 PROTEIN HI_1600"/>
    <property type="match status" value="1"/>
</dbReference>
<keyword evidence="2" id="KW-1185">Reference proteome</keyword>
<dbReference type="InterPro" id="IPR007801">
    <property type="entry name" value="MbnB/TglH/ChrH"/>
</dbReference>
<comment type="caution">
    <text evidence="1">The sequence shown here is derived from an EMBL/GenBank/DDBJ whole genome shotgun (WGS) entry which is preliminary data.</text>
</comment>